<comment type="subcellular location">
    <subcellularLocation>
        <location evidence="2">Cytoplasm</location>
    </subcellularLocation>
</comment>
<accession>A0ABS4DR32</accession>
<keyword evidence="2" id="KW-0963">Cytoplasm</keyword>
<name>A0ABS4DR32_9GAMM</name>
<dbReference type="Proteomes" id="UP000823790">
    <property type="component" value="Unassembled WGS sequence"/>
</dbReference>
<dbReference type="PANTHER" id="PTHR12598">
    <property type="entry name" value="COPPER HOMEOSTASIS PROTEIN CUTC"/>
    <property type="match status" value="1"/>
</dbReference>
<dbReference type="HAMAP" id="MF_00795">
    <property type="entry name" value="CutC"/>
    <property type="match status" value="1"/>
</dbReference>
<organism evidence="3 4">
    <name type="scientific">Frateuria flava</name>
    <dbReference type="NCBI Taxonomy" id="2821489"/>
    <lineage>
        <taxon>Bacteria</taxon>
        <taxon>Pseudomonadati</taxon>
        <taxon>Pseudomonadota</taxon>
        <taxon>Gammaproteobacteria</taxon>
        <taxon>Lysobacterales</taxon>
        <taxon>Rhodanobacteraceae</taxon>
        <taxon>Frateuria</taxon>
    </lineage>
</organism>
<evidence type="ECO:0000313" key="4">
    <source>
        <dbReference type="Proteomes" id="UP000823790"/>
    </source>
</evidence>
<protein>
    <recommendedName>
        <fullName evidence="2">PF03932 family protein CutC</fullName>
    </recommendedName>
</protein>
<comment type="caution">
    <text evidence="2">Once thought to be involved in copper homeostasis, experiments in E.coli have shown this is not the case.</text>
</comment>
<evidence type="ECO:0000256" key="1">
    <source>
        <dbReference type="ARBA" id="ARBA00007768"/>
    </source>
</evidence>
<dbReference type="Pfam" id="PF03932">
    <property type="entry name" value="CutC"/>
    <property type="match status" value="1"/>
</dbReference>
<proteinExistence type="inferred from homology"/>
<reference evidence="3 4" key="1">
    <citation type="submission" date="2021-04" db="EMBL/GenBank/DDBJ databases">
        <authorList>
            <person name="Huq M.A."/>
        </authorList>
    </citation>
    <scope>NUCLEOTIDE SEQUENCE [LARGE SCALE GENOMIC DNA]</scope>
    <source>
        <strain evidence="3 4">MAH-13</strain>
    </source>
</reference>
<dbReference type="InterPro" id="IPR005627">
    <property type="entry name" value="CutC-like"/>
</dbReference>
<comment type="caution">
    <text evidence="3">The sequence shown here is derived from an EMBL/GenBank/DDBJ whole genome shotgun (WGS) entry which is preliminary data.</text>
</comment>
<dbReference type="RefSeq" id="WP_209622369.1">
    <property type="nucleotide sequence ID" value="NZ_JAGJRS010000031.1"/>
</dbReference>
<comment type="similarity">
    <text evidence="1 2">Belongs to the CutC family.</text>
</comment>
<dbReference type="EMBL" id="JAGJRS010000031">
    <property type="protein sequence ID" value="MBP1475519.1"/>
    <property type="molecule type" value="Genomic_DNA"/>
</dbReference>
<dbReference type="PANTHER" id="PTHR12598:SF0">
    <property type="entry name" value="COPPER HOMEOSTASIS PROTEIN CUTC HOMOLOG"/>
    <property type="match status" value="1"/>
</dbReference>
<dbReference type="Gene3D" id="3.20.20.380">
    <property type="entry name" value="Copper homeostasis (CutC) domain"/>
    <property type="match status" value="1"/>
</dbReference>
<gene>
    <name evidence="2" type="primary">cutC</name>
    <name evidence="3" type="ORF">J7I44_14485</name>
</gene>
<sequence>MSAPPLPVLEVAANSVASALAAQEGGAGRIELCAALELGGVTPSYAEIATARDRLTIPLYVLIRPRAGDFLYNDFECEVMLRDVEACVALGCDGVVLGVLDAEGRVDQARCRALVGAAGRLGVTFHRAFDMVADPAQALDAVIGLGCERVLSSGARASAMEGAVALGVLVQQAAGRLVVMPGAGIHAGNIAALAQATGAREFHASAKRALPSGMRHRQTGLDGMTTGEWRSDAAEVHAMVSVLQDLAARDIAASAQRGAS</sequence>
<dbReference type="InterPro" id="IPR036822">
    <property type="entry name" value="CutC-like_dom_sf"/>
</dbReference>
<evidence type="ECO:0000256" key="2">
    <source>
        <dbReference type="HAMAP-Rule" id="MF_00795"/>
    </source>
</evidence>
<dbReference type="SUPFAM" id="SSF110395">
    <property type="entry name" value="CutC-like"/>
    <property type="match status" value="1"/>
</dbReference>
<keyword evidence="4" id="KW-1185">Reference proteome</keyword>
<evidence type="ECO:0000313" key="3">
    <source>
        <dbReference type="EMBL" id="MBP1475519.1"/>
    </source>
</evidence>